<keyword evidence="13" id="KW-1185">Reference proteome</keyword>
<keyword evidence="6" id="KW-1133">Transmembrane helix</keyword>
<dbReference type="GO" id="GO:0016020">
    <property type="term" value="C:membrane"/>
    <property type="evidence" value="ECO:0007669"/>
    <property type="project" value="UniProtKB-SubCell"/>
</dbReference>
<feature type="domain" description="Leucine-rich repeat-containing N-terminal plant-type" evidence="11">
    <location>
        <begin position="50"/>
        <end position="88"/>
    </location>
</feature>
<dbReference type="InterPro" id="IPR013210">
    <property type="entry name" value="LRR_N_plant-typ"/>
</dbReference>
<keyword evidence="4 10" id="KW-0732">Signal</keyword>
<proteinExistence type="predicted"/>
<evidence type="ECO:0000313" key="12">
    <source>
        <dbReference type="EMBL" id="BAT94280.1"/>
    </source>
</evidence>
<evidence type="ECO:0000256" key="2">
    <source>
        <dbReference type="ARBA" id="ARBA00022614"/>
    </source>
</evidence>
<evidence type="ECO:0000256" key="5">
    <source>
        <dbReference type="ARBA" id="ARBA00022737"/>
    </source>
</evidence>
<name>A0A0S3SN66_PHAAN</name>
<dbReference type="InterPro" id="IPR032675">
    <property type="entry name" value="LRR_dom_sf"/>
</dbReference>
<keyword evidence="8" id="KW-0675">Receptor</keyword>
<dbReference type="OrthoDB" id="1432030at2759"/>
<keyword evidence="3" id="KW-0812">Transmembrane</keyword>
<dbReference type="Pfam" id="PF08263">
    <property type="entry name" value="LRRNT_2"/>
    <property type="match status" value="1"/>
</dbReference>
<dbReference type="PANTHER" id="PTHR48063:SF52">
    <property type="entry name" value="LRR RECEPTOR-LIKE KINASE FAMILY PROTEIN"/>
    <property type="match status" value="1"/>
</dbReference>
<gene>
    <name evidence="12" type="primary">Vigan.08G086400</name>
    <name evidence="12" type="ORF">VIGAN_08086400</name>
</gene>
<comment type="subcellular location">
    <subcellularLocation>
        <location evidence="1">Membrane</location>
        <topology evidence="1">Single-pass type I membrane protein</topology>
    </subcellularLocation>
</comment>
<dbReference type="SUPFAM" id="SSF52058">
    <property type="entry name" value="L domain-like"/>
    <property type="match status" value="1"/>
</dbReference>
<dbReference type="PANTHER" id="PTHR48063">
    <property type="entry name" value="LRR RECEPTOR-LIKE KINASE"/>
    <property type="match status" value="1"/>
</dbReference>
<evidence type="ECO:0000256" key="6">
    <source>
        <dbReference type="ARBA" id="ARBA00022989"/>
    </source>
</evidence>
<evidence type="ECO:0000256" key="3">
    <source>
        <dbReference type="ARBA" id="ARBA00022692"/>
    </source>
</evidence>
<keyword evidence="7" id="KW-0472">Membrane</keyword>
<feature type="signal peptide" evidence="10">
    <location>
        <begin position="1"/>
        <end position="38"/>
    </location>
</feature>
<feature type="non-terminal residue" evidence="12">
    <location>
        <position position="202"/>
    </location>
</feature>
<keyword evidence="9" id="KW-0325">Glycoprotein</keyword>
<dbReference type="Proteomes" id="UP000291084">
    <property type="component" value="Chromosome 8"/>
</dbReference>
<dbReference type="AlphaFoldDB" id="A0A0S3SN66"/>
<dbReference type="Gene3D" id="3.80.10.10">
    <property type="entry name" value="Ribonuclease Inhibitor"/>
    <property type="match status" value="1"/>
</dbReference>
<evidence type="ECO:0000256" key="8">
    <source>
        <dbReference type="ARBA" id="ARBA00023170"/>
    </source>
</evidence>
<evidence type="ECO:0000256" key="4">
    <source>
        <dbReference type="ARBA" id="ARBA00022729"/>
    </source>
</evidence>
<evidence type="ECO:0000256" key="10">
    <source>
        <dbReference type="SAM" id="SignalP"/>
    </source>
</evidence>
<accession>A0A0S3SN66</accession>
<evidence type="ECO:0000256" key="1">
    <source>
        <dbReference type="ARBA" id="ARBA00004479"/>
    </source>
</evidence>
<keyword evidence="2" id="KW-0433">Leucine-rich repeat</keyword>
<sequence length="202" mass="22774">MDCIPSHHQHTYFPIMDASVSVKLKFLLLCSLFTTMSGSVMSNPKIHCNKKDMDTLLLFKQGLTDPSGMLSSWISNLDCCQWTGVKCDNITGKVTNLHLPCHTNHPKVVDFLDKDDKSHCLTGTLSLSLLELQSLSYLNLSNNNFKFMQYTSMVTPPIGNLSRLCGNSTNLRYLDLSQNYDLLVDNLHWISHLTSLQYLNLG</sequence>
<protein>
    <recommendedName>
        <fullName evidence="11">Leucine-rich repeat-containing N-terminal plant-type domain-containing protein</fullName>
    </recommendedName>
</protein>
<evidence type="ECO:0000259" key="11">
    <source>
        <dbReference type="Pfam" id="PF08263"/>
    </source>
</evidence>
<dbReference type="EMBL" id="AP015041">
    <property type="protein sequence ID" value="BAT94280.1"/>
    <property type="molecule type" value="Genomic_DNA"/>
</dbReference>
<evidence type="ECO:0000313" key="13">
    <source>
        <dbReference type="Proteomes" id="UP000291084"/>
    </source>
</evidence>
<keyword evidence="5" id="KW-0677">Repeat</keyword>
<feature type="chain" id="PRO_5006618442" description="Leucine-rich repeat-containing N-terminal plant-type domain-containing protein" evidence="10">
    <location>
        <begin position="39"/>
        <end position="202"/>
    </location>
</feature>
<evidence type="ECO:0000256" key="9">
    <source>
        <dbReference type="ARBA" id="ARBA00023180"/>
    </source>
</evidence>
<reference evidence="12 13" key="1">
    <citation type="journal article" date="2015" name="Sci. Rep.">
        <title>The power of single molecule real-time sequencing technology in the de novo assembly of a eukaryotic genome.</title>
        <authorList>
            <person name="Sakai H."/>
            <person name="Naito K."/>
            <person name="Ogiso-Tanaka E."/>
            <person name="Takahashi Y."/>
            <person name="Iseki K."/>
            <person name="Muto C."/>
            <person name="Satou K."/>
            <person name="Teruya K."/>
            <person name="Shiroma A."/>
            <person name="Shimoji M."/>
            <person name="Hirano T."/>
            <person name="Itoh T."/>
            <person name="Kaga A."/>
            <person name="Tomooka N."/>
        </authorList>
    </citation>
    <scope>NUCLEOTIDE SEQUENCE [LARGE SCALE GENOMIC DNA]</scope>
    <source>
        <strain evidence="13">cv. Shumari</strain>
    </source>
</reference>
<organism evidence="12 13">
    <name type="scientific">Vigna angularis var. angularis</name>
    <dbReference type="NCBI Taxonomy" id="157739"/>
    <lineage>
        <taxon>Eukaryota</taxon>
        <taxon>Viridiplantae</taxon>
        <taxon>Streptophyta</taxon>
        <taxon>Embryophyta</taxon>
        <taxon>Tracheophyta</taxon>
        <taxon>Spermatophyta</taxon>
        <taxon>Magnoliopsida</taxon>
        <taxon>eudicotyledons</taxon>
        <taxon>Gunneridae</taxon>
        <taxon>Pentapetalae</taxon>
        <taxon>rosids</taxon>
        <taxon>fabids</taxon>
        <taxon>Fabales</taxon>
        <taxon>Fabaceae</taxon>
        <taxon>Papilionoideae</taxon>
        <taxon>50 kb inversion clade</taxon>
        <taxon>NPAAA clade</taxon>
        <taxon>indigoferoid/millettioid clade</taxon>
        <taxon>Phaseoleae</taxon>
        <taxon>Vigna</taxon>
    </lineage>
</organism>
<dbReference type="InterPro" id="IPR046956">
    <property type="entry name" value="RLP23-like"/>
</dbReference>
<evidence type="ECO:0000256" key="7">
    <source>
        <dbReference type="ARBA" id="ARBA00023136"/>
    </source>
</evidence>